<dbReference type="Proteomes" id="UP000292583">
    <property type="component" value="Unassembled WGS sequence"/>
</dbReference>
<dbReference type="AlphaFoldDB" id="A0A4Q9JSB5"/>
<sequence>DNVEIANESALISNTVSDIASNILDDVKKKRF</sequence>
<evidence type="ECO:0000313" key="1">
    <source>
        <dbReference type="EMBL" id="TBR78230.1"/>
    </source>
</evidence>
<comment type="caution">
    <text evidence="1">The sequence shown here is derived from an EMBL/GenBank/DDBJ whole genome shotgun (WGS) entry which is preliminary data.</text>
</comment>
<accession>A0A4Q9JSB5</accession>
<protein>
    <submittedName>
        <fullName evidence="1">Methyl-accepting chemotaxis protein</fullName>
    </submittedName>
</protein>
<evidence type="ECO:0000313" key="2">
    <source>
        <dbReference type="Proteomes" id="UP000292583"/>
    </source>
</evidence>
<feature type="non-terminal residue" evidence="1">
    <location>
        <position position="1"/>
    </location>
</feature>
<name>A0A4Q9JSB5_9BACT</name>
<keyword evidence="2" id="KW-1185">Reference proteome</keyword>
<organism evidence="1 2">
    <name type="scientific">Campylobacter novaezeelandiae</name>
    <dbReference type="NCBI Taxonomy" id="2267891"/>
    <lineage>
        <taxon>Bacteria</taxon>
        <taxon>Pseudomonadati</taxon>
        <taxon>Campylobacterota</taxon>
        <taxon>Epsilonproteobacteria</taxon>
        <taxon>Campylobacterales</taxon>
        <taxon>Campylobacteraceae</taxon>
        <taxon>Campylobacter</taxon>
    </lineage>
</organism>
<gene>
    <name evidence="1" type="ORF">DU473_08205</name>
</gene>
<proteinExistence type="predicted"/>
<dbReference type="EMBL" id="QPGR01000039">
    <property type="protein sequence ID" value="TBR78230.1"/>
    <property type="molecule type" value="Genomic_DNA"/>
</dbReference>
<reference evidence="1 2" key="1">
    <citation type="submission" date="2018-07" db="EMBL/GenBank/DDBJ databases">
        <title>Campylobacter zealandensis sp. nov., isolated from birds and water in New Zealand.</title>
        <authorList>
            <person name="Wilkinson D.A."/>
            <person name="Biggs P.J."/>
            <person name="French N.P."/>
            <person name="Midwinter A.C."/>
        </authorList>
    </citation>
    <scope>NUCLEOTIDE SEQUENCE [LARGE SCALE GENOMIC DNA]</scope>
    <source>
        <strain evidence="1 2">B423b</strain>
    </source>
</reference>